<keyword evidence="5" id="KW-0092">Biotin</keyword>
<dbReference type="GO" id="GO:0005576">
    <property type="term" value="C:extracellular region"/>
    <property type="evidence" value="ECO:0007669"/>
    <property type="project" value="UniProtKB-SubCell"/>
</dbReference>
<dbReference type="InterPro" id="IPR005468">
    <property type="entry name" value="Avidin/str"/>
</dbReference>
<dbReference type="PROSITE" id="PS51326">
    <property type="entry name" value="AVIDIN_2"/>
    <property type="match status" value="1"/>
</dbReference>
<reference evidence="6 7" key="1">
    <citation type="journal article" date="2019" name="Nat. Ecol. Evol.">
        <title>Megaphylogeny resolves global patterns of mushroom evolution.</title>
        <authorList>
            <person name="Varga T."/>
            <person name="Krizsan K."/>
            <person name="Foldi C."/>
            <person name="Dima B."/>
            <person name="Sanchez-Garcia M."/>
            <person name="Sanchez-Ramirez S."/>
            <person name="Szollosi G.J."/>
            <person name="Szarkandi J.G."/>
            <person name="Papp V."/>
            <person name="Albert L."/>
            <person name="Andreopoulos W."/>
            <person name="Angelini C."/>
            <person name="Antonin V."/>
            <person name="Barry K.W."/>
            <person name="Bougher N.L."/>
            <person name="Buchanan P."/>
            <person name="Buyck B."/>
            <person name="Bense V."/>
            <person name="Catcheside P."/>
            <person name="Chovatia M."/>
            <person name="Cooper J."/>
            <person name="Damon W."/>
            <person name="Desjardin D."/>
            <person name="Finy P."/>
            <person name="Geml J."/>
            <person name="Haridas S."/>
            <person name="Hughes K."/>
            <person name="Justo A."/>
            <person name="Karasinski D."/>
            <person name="Kautmanova I."/>
            <person name="Kiss B."/>
            <person name="Kocsube S."/>
            <person name="Kotiranta H."/>
            <person name="LaButti K.M."/>
            <person name="Lechner B.E."/>
            <person name="Liimatainen K."/>
            <person name="Lipzen A."/>
            <person name="Lukacs Z."/>
            <person name="Mihaltcheva S."/>
            <person name="Morgado L.N."/>
            <person name="Niskanen T."/>
            <person name="Noordeloos M.E."/>
            <person name="Ohm R.A."/>
            <person name="Ortiz-Santana B."/>
            <person name="Ovrebo C."/>
            <person name="Racz N."/>
            <person name="Riley R."/>
            <person name="Savchenko A."/>
            <person name="Shiryaev A."/>
            <person name="Soop K."/>
            <person name="Spirin V."/>
            <person name="Szebenyi C."/>
            <person name="Tomsovsky M."/>
            <person name="Tulloss R.E."/>
            <person name="Uehling J."/>
            <person name="Grigoriev I.V."/>
            <person name="Vagvolgyi C."/>
            <person name="Papp T."/>
            <person name="Martin F.M."/>
            <person name="Miettinen O."/>
            <person name="Hibbett D.S."/>
            <person name="Nagy L.G."/>
        </authorList>
    </citation>
    <scope>NUCLEOTIDE SEQUENCE [LARGE SCALE GENOMIC DNA]</scope>
    <source>
        <strain evidence="6 7">CBS 309.79</strain>
    </source>
</reference>
<keyword evidence="3" id="KW-0964">Secreted</keyword>
<dbReference type="PANTHER" id="PTHR34399:SF6">
    <property type="entry name" value="AVIDIN-LIKE"/>
    <property type="match status" value="1"/>
</dbReference>
<dbReference type="InterPro" id="IPR051764">
    <property type="entry name" value="Avidin/Streptavidin-rel"/>
</dbReference>
<accession>A0A5C3Q8T0</accession>
<protein>
    <submittedName>
        <fullName evidence="6">Tamavidin1</fullName>
    </submittedName>
</protein>
<dbReference type="SUPFAM" id="SSF50876">
    <property type="entry name" value="Avidin/streptavidin"/>
    <property type="match status" value="1"/>
</dbReference>
<sequence>MSFLNGTWFNELGSRMDLFADANGFLAGQYFSNVGNVSIFYELAGRYDISSPADKGATLGWAVTYRTATVHSTATWSGQFFNDTGTPVILTQWLLSRSSPLDDLWNSVTVGHDEFGRTPVSEEAKAEARLRARGSKFPAGLNELD</sequence>
<evidence type="ECO:0000256" key="5">
    <source>
        <dbReference type="ARBA" id="ARBA00023267"/>
    </source>
</evidence>
<evidence type="ECO:0000313" key="7">
    <source>
        <dbReference type="Proteomes" id="UP000305067"/>
    </source>
</evidence>
<evidence type="ECO:0000256" key="4">
    <source>
        <dbReference type="ARBA" id="ARBA00022729"/>
    </source>
</evidence>
<gene>
    <name evidence="6" type="ORF">BDV98DRAFT_658994</name>
</gene>
<dbReference type="Proteomes" id="UP000305067">
    <property type="component" value="Unassembled WGS sequence"/>
</dbReference>
<evidence type="ECO:0000256" key="3">
    <source>
        <dbReference type="ARBA" id="ARBA00022525"/>
    </source>
</evidence>
<comment type="subcellular location">
    <subcellularLocation>
        <location evidence="1">Secreted</location>
    </subcellularLocation>
</comment>
<proteinExistence type="inferred from homology"/>
<dbReference type="GO" id="GO:0009374">
    <property type="term" value="F:biotin binding"/>
    <property type="evidence" value="ECO:0007669"/>
    <property type="project" value="InterPro"/>
</dbReference>
<evidence type="ECO:0000256" key="1">
    <source>
        <dbReference type="ARBA" id="ARBA00004613"/>
    </source>
</evidence>
<keyword evidence="4" id="KW-0732">Signal</keyword>
<dbReference type="Pfam" id="PF01382">
    <property type="entry name" value="Avidin"/>
    <property type="match status" value="1"/>
</dbReference>
<evidence type="ECO:0000256" key="2">
    <source>
        <dbReference type="ARBA" id="ARBA00006297"/>
    </source>
</evidence>
<dbReference type="EMBL" id="ML178855">
    <property type="protein sequence ID" value="TFK96780.1"/>
    <property type="molecule type" value="Genomic_DNA"/>
</dbReference>
<evidence type="ECO:0000313" key="6">
    <source>
        <dbReference type="EMBL" id="TFK96780.1"/>
    </source>
</evidence>
<dbReference type="Gene3D" id="2.40.128.30">
    <property type="entry name" value="Avidin-like"/>
    <property type="match status" value="1"/>
</dbReference>
<dbReference type="InterPro" id="IPR005469">
    <property type="entry name" value="Avidin"/>
</dbReference>
<dbReference type="PANTHER" id="PTHR34399">
    <property type="entry name" value="AVIDIN-RELATED"/>
    <property type="match status" value="1"/>
</dbReference>
<comment type="similarity">
    <text evidence="2">Belongs to the avidin/streptavidin family.</text>
</comment>
<name>A0A5C3Q8T0_9AGAR</name>
<dbReference type="AlphaFoldDB" id="A0A5C3Q8T0"/>
<dbReference type="OrthoDB" id="2821340at2759"/>
<dbReference type="InterPro" id="IPR036896">
    <property type="entry name" value="Avidin-like_sf"/>
</dbReference>
<dbReference type="PRINTS" id="PR00709">
    <property type="entry name" value="AVIDIN"/>
</dbReference>
<organism evidence="6 7">
    <name type="scientific">Pterulicium gracile</name>
    <dbReference type="NCBI Taxonomy" id="1884261"/>
    <lineage>
        <taxon>Eukaryota</taxon>
        <taxon>Fungi</taxon>
        <taxon>Dikarya</taxon>
        <taxon>Basidiomycota</taxon>
        <taxon>Agaricomycotina</taxon>
        <taxon>Agaricomycetes</taxon>
        <taxon>Agaricomycetidae</taxon>
        <taxon>Agaricales</taxon>
        <taxon>Pleurotineae</taxon>
        <taxon>Pterulaceae</taxon>
        <taxon>Pterulicium</taxon>
    </lineage>
</organism>
<keyword evidence="7" id="KW-1185">Reference proteome</keyword>